<organism evidence="3 4">
    <name type="scientific">Apiospora arundinis</name>
    <dbReference type="NCBI Taxonomy" id="335852"/>
    <lineage>
        <taxon>Eukaryota</taxon>
        <taxon>Fungi</taxon>
        <taxon>Dikarya</taxon>
        <taxon>Ascomycota</taxon>
        <taxon>Pezizomycotina</taxon>
        <taxon>Sordariomycetes</taxon>
        <taxon>Xylariomycetidae</taxon>
        <taxon>Amphisphaeriales</taxon>
        <taxon>Apiosporaceae</taxon>
        <taxon>Apiospora</taxon>
    </lineage>
</organism>
<dbReference type="Proteomes" id="UP001390339">
    <property type="component" value="Unassembled WGS sequence"/>
</dbReference>
<evidence type="ECO:0000259" key="2">
    <source>
        <dbReference type="Pfam" id="PF22041"/>
    </source>
</evidence>
<reference evidence="3 4" key="1">
    <citation type="journal article" date="2024" name="IMA Fungus">
        <title>Apiospora arundinis, a panoply of carbohydrate-active enzymes and secondary metabolites.</title>
        <authorList>
            <person name="Sorensen T."/>
            <person name="Petersen C."/>
            <person name="Muurmann A.T."/>
            <person name="Christiansen J.V."/>
            <person name="Brundto M.L."/>
            <person name="Overgaard C.K."/>
            <person name="Boysen A.T."/>
            <person name="Wollenberg R.D."/>
            <person name="Larsen T.O."/>
            <person name="Sorensen J.L."/>
            <person name="Nielsen K.L."/>
            <person name="Sondergaard T.E."/>
        </authorList>
    </citation>
    <scope>NUCLEOTIDE SEQUENCE [LARGE SCALE GENOMIC DNA]</scope>
    <source>
        <strain evidence="3 4">AAU 773</strain>
    </source>
</reference>
<dbReference type="InterPro" id="IPR036249">
    <property type="entry name" value="Thioredoxin-like_sf"/>
</dbReference>
<protein>
    <submittedName>
        <fullName evidence="3">Glutathione S-transferase</fullName>
    </submittedName>
</protein>
<keyword evidence="4" id="KW-1185">Reference proteome</keyword>
<dbReference type="InterPro" id="IPR004045">
    <property type="entry name" value="Glutathione_S-Trfase_N"/>
</dbReference>
<proteinExistence type="predicted"/>
<sequence length="247" mass="28563">MKQITLFDLPSQGRCACWSLNPWKTRMMLNFKGVDYKTEWLEYPEVKTRLEKHITLPADKQLYTIPTVILPDGTYLEDSLAIAHKLEELYPEPKLAGIETPTWDRLARDLLPGLMGDLRPVYFSRLPERVLNEASREYWQTTRKEFLGIGKRPDELTDADRDAAFKLVADSGKLKQVTALLNANGADKGPLFEEKISFVDFVWAGFLVFWKRVGDAEYEKILELTGDKARHLKFLEAMEPYIKRDSF</sequence>
<dbReference type="Gene3D" id="3.40.30.10">
    <property type="entry name" value="Glutaredoxin"/>
    <property type="match status" value="1"/>
</dbReference>
<comment type="caution">
    <text evidence="3">The sequence shown here is derived from an EMBL/GenBank/DDBJ whole genome shotgun (WGS) entry which is preliminary data.</text>
</comment>
<feature type="domain" description="Glutathione S-transferase UstS-like C-terminal" evidence="2">
    <location>
        <begin position="128"/>
        <end position="241"/>
    </location>
</feature>
<dbReference type="InterPro" id="IPR054416">
    <property type="entry name" value="GST_UstS-like_C"/>
</dbReference>
<dbReference type="Pfam" id="PF22041">
    <property type="entry name" value="GST_C_7"/>
    <property type="match status" value="1"/>
</dbReference>
<dbReference type="Pfam" id="PF13409">
    <property type="entry name" value="GST_N_2"/>
    <property type="match status" value="1"/>
</dbReference>
<dbReference type="SUPFAM" id="SSF52833">
    <property type="entry name" value="Thioredoxin-like"/>
    <property type="match status" value="1"/>
</dbReference>
<evidence type="ECO:0000313" key="4">
    <source>
        <dbReference type="Proteomes" id="UP001390339"/>
    </source>
</evidence>
<evidence type="ECO:0000259" key="1">
    <source>
        <dbReference type="Pfam" id="PF13409"/>
    </source>
</evidence>
<name>A0ABR2I173_9PEZI</name>
<accession>A0ABR2I173</accession>
<dbReference type="EMBL" id="JAPCWZ010000007">
    <property type="protein sequence ID" value="KAK8856078.1"/>
    <property type="molecule type" value="Genomic_DNA"/>
</dbReference>
<dbReference type="Gene3D" id="1.20.1050.10">
    <property type="match status" value="1"/>
</dbReference>
<gene>
    <name evidence="3" type="ORF">PGQ11_011990</name>
</gene>
<feature type="domain" description="GST N-terminal" evidence="1">
    <location>
        <begin position="18"/>
        <end position="88"/>
    </location>
</feature>
<evidence type="ECO:0000313" key="3">
    <source>
        <dbReference type="EMBL" id="KAK8856078.1"/>
    </source>
</evidence>